<reference evidence="2" key="2">
    <citation type="submission" date="2020-11" db="EMBL/GenBank/DDBJ databases">
        <authorList>
            <consortium name="DOE Joint Genome Institute"/>
            <person name="Kuo A."/>
            <person name="Miyauchi S."/>
            <person name="Kiss E."/>
            <person name="Drula E."/>
            <person name="Kohler A."/>
            <person name="Sanchez-Garcia M."/>
            <person name="Andreopoulos B."/>
            <person name="Barry K.W."/>
            <person name="Bonito G."/>
            <person name="Buee M."/>
            <person name="Carver A."/>
            <person name="Chen C."/>
            <person name="Cichocki N."/>
            <person name="Clum A."/>
            <person name="Culley D."/>
            <person name="Crous P.W."/>
            <person name="Fauchery L."/>
            <person name="Girlanda M."/>
            <person name="Hayes R."/>
            <person name="Keri Z."/>
            <person name="Labutti K."/>
            <person name="Lipzen A."/>
            <person name="Lombard V."/>
            <person name="Magnuson J."/>
            <person name="Maillard F."/>
            <person name="Morin E."/>
            <person name="Murat C."/>
            <person name="Nolan M."/>
            <person name="Ohm R."/>
            <person name="Pangilinan J."/>
            <person name="Pereira M."/>
            <person name="Perotto S."/>
            <person name="Peter M."/>
            <person name="Riley R."/>
            <person name="Sitrit Y."/>
            <person name="Stielow B."/>
            <person name="Szollosi G."/>
            <person name="Zifcakova L."/>
            <person name="Stursova M."/>
            <person name="Spatafora J.W."/>
            <person name="Tedersoo L."/>
            <person name="Vaario L.-M."/>
            <person name="Yamada A."/>
            <person name="Yan M."/>
            <person name="Wang P."/>
            <person name="Xu J."/>
            <person name="Bruns T."/>
            <person name="Baldrian P."/>
            <person name="Vilgalys R."/>
            <person name="Henrissat B."/>
            <person name="Grigoriev I.V."/>
            <person name="Hibbett D."/>
            <person name="Nagy L.G."/>
            <person name="Martin F.M."/>
        </authorList>
    </citation>
    <scope>NUCLEOTIDE SEQUENCE</scope>
    <source>
        <strain evidence="2">UH-Tt-Lm1</strain>
    </source>
</reference>
<dbReference type="GO" id="GO:0005829">
    <property type="term" value="C:cytosol"/>
    <property type="evidence" value="ECO:0007669"/>
    <property type="project" value="TreeGrafter"/>
</dbReference>
<sequence length="230" mass="26342">MDTFHGNDLVTRLLDDNEDLWNRLLNNPFCMKMKEASKDDDAVLEGFKQYMIQDFLYCKKLTEYETARKSKALNQAEVEVSEKRIKKTAGYASAVFNACTNQSPGGLGIEGSVVRGACESDALKSHTDFQISTANSNDWVVSLVAMIPCIQSYYQIAMDLKDSSTHKDTVWYNLWVLENLKYGDSTDRQRKFFIDNVDRWNGQYETVNDIFRKACQGEMDFWATALRPEA</sequence>
<feature type="domain" description="Thiaminase-2/PQQC" evidence="1">
    <location>
        <begin position="18"/>
        <end position="227"/>
    </location>
</feature>
<evidence type="ECO:0000313" key="2">
    <source>
        <dbReference type="EMBL" id="KAF9785117.1"/>
    </source>
</evidence>
<evidence type="ECO:0000259" key="1">
    <source>
        <dbReference type="Pfam" id="PF03070"/>
    </source>
</evidence>
<accession>A0A9P6HE85</accession>
<dbReference type="Pfam" id="PF03070">
    <property type="entry name" value="TENA_THI-4"/>
    <property type="match status" value="1"/>
</dbReference>
<dbReference type="PANTHER" id="PTHR43198">
    <property type="entry name" value="BIFUNCTIONAL TH2 PROTEIN"/>
    <property type="match status" value="1"/>
</dbReference>
<organism evidence="2 3">
    <name type="scientific">Thelephora terrestris</name>
    <dbReference type="NCBI Taxonomy" id="56493"/>
    <lineage>
        <taxon>Eukaryota</taxon>
        <taxon>Fungi</taxon>
        <taxon>Dikarya</taxon>
        <taxon>Basidiomycota</taxon>
        <taxon>Agaricomycotina</taxon>
        <taxon>Agaricomycetes</taxon>
        <taxon>Thelephorales</taxon>
        <taxon>Thelephoraceae</taxon>
        <taxon>Thelephora</taxon>
    </lineage>
</organism>
<evidence type="ECO:0000313" key="3">
    <source>
        <dbReference type="Proteomes" id="UP000736335"/>
    </source>
</evidence>
<dbReference type="OrthoDB" id="2792107at2759"/>
<dbReference type="GO" id="GO:0006772">
    <property type="term" value="P:thiamine metabolic process"/>
    <property type="evidence" value="ECO:0007669"/>
    <property type="project" value="UniProtKB-ARBA"/>
</dbReference>
<dbReference type="InterPro" id="IPR016084">
    <property type="entry name" value="Haem_Oase-like_multi-hlx"/>
</dbReference>
<dbReference type="Gene3D" id="1.20.910.10">
    <property type="entry name" value="Heme oxygenase-like"/>
    <property type="match status" value="1"/>
</dbReference>
<keyword evidence="3" id="KW-1185">Reference proteome</keyword>
<dbReference type="InterPro" id="IPR004305">
    <property type="entry name" value="Thiaminase-2/PQQC"/>
</dbReference>
<name>A0A9P6HE85_9AGAM</name>
<protein>
    <recommendedName>
        <fullName evidence="1">Thiaminase-2/PQQC domain-containing protein</fullName>
    </recommendedName>
</protein>
<proteinExistence type="predicted"/>
<comment type="caution">
    <text evidence="2">The sequence shown here is derived from an EMBL/GenBank/DDBJ whole genome shotgun (WGS) entry which is preliminary data.</text>
</comment>
<dbReference type="AlphaFoldDB" id="A0A9P6HE85"/>
<dbReference type="Proteomes" id="UP000736335">
    <property type="component" value="Unassembled WGS sequence"/>
</dbReference>
<dbReference type="SUPFAM" id="SSF48613">
    <property type="entry name" value="Heme oxygenase-like"/>
    <property type="match status" value="1"/>
</dbReference>
<reference evidence="2" key="1">
    <citation type="journal article" date="2020" name="Nat. Commun.">
        <title>Large-scale genome sequencing of mycorrhizal fungi provides insights into the early evolution of symbiotic traits.</title>
        <authorList>
            <person name="Miyauchi S."/>
            <person name="Kiss E."/>
            <person name="Kuo A."/>
            <person name="Drula E."/>
            <person name="Kohler A."/>
            <person name="Sanchez-Garcia M."/>
            <person name="Morin E."/>
            <person name="Andreopoulos B."/>
            <person name="Barry K.W."/>
            <person name="Bonito G."/>
            <person name="Buee M."/>
            <person name="Carver A."/>
            <person name="Chen C."/>
            <person name="Cichocki N."/>
            <person name="Clum A."/>
            <person name="Culley D."/>
            <person name="Crous P.W."/>
            <person name="Fauchery L."/>
            <person name="Girlanda M."/>
            <person name="Hayes R.D."/>
            <person name="Keri Z."/>
            <person name="LaButti K."/>
            <person name="Lipzen A."/>
            <person name="Lombard V."/>
            <person name="Magnuson J."/>
            <person name="Maillard F."/>
            <person name="Murat C."/>
            <person name="Nolan M."/>
            <person name="Ohm R.A."/>
            <person name="Pangilinan J."/>
            <person name="Pereira M.F."/>
            <person name="Perotto S."/>
            <person name="Peter M."/>
            <person name="Pfister S."/>
            <person name="Riley R."/>
            <person name="Sitrit Y."/>
            <person name="Stielow J.B."/>
            <person name="Szollosi G."/>
            <person name="Zifcakova L."/>
            <person name="Stursova M."/>
            <person name="Spatafora J.W."/>
            <person name="Tedersoo L."/>
            <person name="Vaario L.M."/>
            <person name="Yamada A."/>
            <person name="Yan M."/>
            <person name="Wang P."/>
            <person name="Xu J."/>
            <person name="Bruns T."/>
            <person name="Baldrian P."/>
            <person name="Vilgalys R."/>
            <person name="Dunand C."/>
            <person name="Henrissat B."/>
            <person name="Grigoriev I.V."/>
            <person name="Hibbett D."/>
            <person name="Nagy L.G."/>
            <person name="Martin F.M."/>
        </authorList>
    </citation>
    <scope>NUCLEOTIDE SEQUENCE</scope>
    <source>
        <strain evidence="2">UH-Tt-Lm1</strain>
    </source>
</reference>
<dbReference type="CDD" id="cd19359">
    <property type="entry name" value="TenA_C_Bt3146-like"/>
    <property type="match status" value="1"/>
</dbReference>
<dbReference type="EMBL" id="WIUZ02000007">
    <property type="protein sequence ID" value="KAF9785117.1"/>
    <property type="molecule type" value="Genomic_DNA"/>
</dbReference>
<dbReference type="PANTHER" id="PTHR43198:SF2">
    <property type="entry name" value="SI:CH1073-67J19.1-RELATED"/>
    <property type="match status" value="1"/>
</dbReference>
<gene>
    <name evidence="2" type="ORF">BJ322DRAFT_809347</name>
</gene>
<dbReference type="InterPro" id="IPR050967">
    <property type="entry name" value="Thiamine_Salvage_TenA"/>
</dbReference>